<protein>
    <submittedName>
        <fullName evidence="2">Uncharacterized protein</fullName>
    </submittedName>
</protein>
<dbReference type="RefSeq" id="WP_167079372.1">
    <property type="nucleotide sequence ID" value="NZ_VVIW01000019.1"/>
</dbReference>
<evidence type="ECO:0000256" key="1">
    <source>
        <dbReference type="SAM" id="MobiDB-lite"/>
    </source>
</evidence>
<proteinExistence type="predicted"/>
<keyword evidence="3" id="KW-1185">Reference proteome</keyword>
<evidence type="ECO:0000313" key="3">
    <source>
        <dbReference type="Proteomes" id="UP000819052"/>
    </source>
</evidence>
<dbReference type="EMBL" id="VVIW01000019">
    <property type="protein sequence ID" value="NHZ43398.1"/>
    <property type="molecule type" value="Genomic_DNA"/>
</dbReference>
<name>A0ABX0MEQ2_9BURK</name>
<accession>A0ABX0MEQ2</accession>
<evidence type="ECO:0000313" key="2">
    <source>
        <dbReference type="EMBL" id="NHZ43398.1"/>
    </source>
</evidence>
<comment type="caution">
    <text evidence="2">The sequence shown here is derived from an EMBL/GenBank/DDBJ whole genome shotgun (WGS) entry which is preliminary data.</text>
</comment>
<dbReference type="Proteomes" id="UP000819052">
    <property type="component" value="Unassembled WGS sequence"/>
</dbReference>
<organism evidence="2 3">
    <name type="scientific">Massilia aquatica</name>
    <dbReference type="NCBI Taxonomy" id="2609000"/>
    <lineage>
        <taxon>Bacteria</taxon>
        <taxon>Pseudomonadati</taxon>
        <taxon>Pseudomonadota</taxon>
        <taxon>Betaproteobacteria</taxon>
        <taxon>Burkholderiales</taxon>
        <taxon>Oxalobacteraceae</taxon>
        <taxon>Telluria group</taxon>
        <taxon>Massilia</taxon>
    </lineage>
</organism>
<sequence>MPKFNNDANVIALHRITIASPCSASWDAMQGDERVRHCGDCDKHVFNLSAMPEAEAARLVAAHSADGMCVRFYRRADGTVMTSDCGAPSAASRPAWHALPGLATAALLAMSLAACTARAPAPEDMLVGVLFPGSMPGSQGDAKPETPPPMLMGEIPGPAVPAPDPRGAQE</sequence>
<gene>
    <name evidence="2" type="ORF">F1609_24970</name>
</gene>
<feature type="region of interest" description="Disordered" evidence="1">
    <location>
        <begin position="136"/>
        <end position="170"/>
    </location>
</feature>
<reference evidence="2 3" key="1">
    <citation type="submission" date="2019-09" db="EMBL/GenBank/DDBJ databases">
        <title>Taxonomy of Antarctic Massilia spp.: description of Massilia rubra sp. nov., Massilia aquatica sp. nov., Massilia mucilaginosa sp. nov., Massilia frigida sp. nov. isolated from streams, lakes and regoliths.</title>
        <authorList>
            <person name="Holochova P."/>
            <person name="Sedlacek I."/>
            <person name="Kralova S."/>
            <person name="Maslanova I."/>
            <person name="Busse H.-J."/>
            <person name="Stankova E."/>
            <person name="Vrbovska V."/>
            <person name="Kovarovic V."/>
            <person name="Bartak M."/>
            <person name="Svec P."/>
            <person name="Pantucek R."/>
        </authorList>
    </citation>
    <scope>NUCLEOTIDE SEQUENCE [LARGE SCALE GENOMIC DNA]</scope>
    <source>
        <strain evidence="2 3">CCM 8693</strain>
    </source>
</reference>